<evidence type="ECO:0000313" key="2">
    <source>
        <dbReference type="Proteomes" id="UP000053776"/>
    </source>
</evidence>
<evidence type="ECO:0000313" key="1">
    <source>
        <dbReference type="EMBL" id="KMZ92007.1"/>
    </source>
</evidence>
<reference evidence="1 2" key="1">
    <citation type="submission" date="2011-08" db="EMBL/GenBank/DDBJ databases">
        <title>The Genome Sequence of Plasmodium vivax Mauritania I.</title>
        <authorList>
            <consortium name="The Broad Institute Genome Sequencing Platform"/>
            <consortium name="The Broad Institute Genome Sequencing Center for Infectious Disease"/>
            <person name="Neafsey D."/>
            <person name="Carlton J."/>
            <person name="Barnwell J."/>
            <person name="Collins W."/>
            <person name="Escalante A."/>
            <person name="Mullikin J."/>
            <person name="Saul A."/>
            <person name="Guigo R."/>
            <person name="Camara F."/>
            <person name="Young S.K."/>
            <person name="Zeng Q."/>
            <person name="Gargeya S."/>
            <person name="Fitzgerald M."/>
            <person name="Haas B."/>
            <person name="Abouelleil A."/>
            <person name="Alvarado L."/>
            <person name="Arachchi H.M."/>
            <person name="Berlin A."/>
            <person name="Brown A."/>
            <person name="Chapman S.B."/>
            <person name="Chen Z."/>
            <person name="Dunbar C."/>
            <person name="Freedman E."/>
            <person name="Gearin G."/>
            <person name="Gellesch M."/>
            <person name="Goldberg J."/>
            <person name="Griggs A."/>
            <person name="Gujja S."/>
            <person name="Heiman D."/>
            <person name="Howarth C."/>
            <person name="Larson L."/>
            <person name="Lui A."/>
            <person name="MacDonald P.J.P."/>
            <person name="Montmayeur A."/>
            <person name="Murphy C."/>
            <person name="Neiman D."/>
            <person name="Pearson M."/>
            <person name="Priest M."/>
            <person name="Roberts A."/>
            <person name="Saif S."/>
            <person name="Shea T."/>
            <person name="Shenoy N."/>
            <person name="Sisk P."/>
            <person name="Stolte C."/>
            <person name="Sykes S."/>
            <person name="Wortman J."/>
            <person name="Nusbaum C."/>
            <person name="Birren B."/>
        </authorList>
    </citation>
    <scope>NUCLEOTIDE SEQUENCE [LARGE SCALE GENOMIC DNA]</scope>
    <source>
        <strain evidence="1 2">Mauritania I</strain>
    </source>
</reference>
<dbReference type="AlphaFoldDB" id="A0A0J9TBE9"/>
<sequence length="78" mass="9185">MLSLAILESSFRKMKLIFEKICTILTQSYPIIGLINIIYDIDTNFTSLHYDRVVYLFFSKKLLKLINVPQKLMLISRN</sequence>
<organism evidence="1 2">
    <name type="scientific">Plasmodium vivax Mauritania I</name>
    <dbReference type="NCBI Taxonomy" id="1035515"/>
    <lineage>
        <taxon>Eukaryota</taxon>
        <taxon>Sar</taxon>
        <taxon>Alveolata</taxon>
        <taxon>Apicomplexa</taxon>
        <taxon>Aconoidasida</taxon>
        <taxon>Haemosporida</taxon>
        <taxon>Plasmodiidae</taxon>
        <taxon>Plasmodium</taxon>
        <taxon>Plasmodium (Plasmodium)</taxon>
    </lineage>
</organism>
<dbReference type="Proteomes" id="UP000053776">
    <property type="component" value="Unassembled WGS sequence"/>
</dbReference>
<name>A0A0J9TBE9_PLAVI</name>
<gene>
    <name evidence="1" type="ORF">PVMG_05493</name>
</gene>
<accession>A0A0J9TBE9</accession>
<proteinExistence type="predicted"/>
<protein>
    <submittedName>
        <fullName evidence="1">Uncharacterized protein</fullName>
    </submittedName>
</protein>
<dbReference type="EMBL" id="KQ235073">
    <property type="protein sequence ID" value="KMZ92007.1"/>
    <property type="molecule type" value="Genomic_DNA"/>
</dbReference>